<dbReference type="CDD" id="cd03362">
    <property type="entry name" value="TOPRIM_TopoIA_TopoIII"/>
    <property type="match status" value="1"/>
</dbReference>
<dbReference type="FunFam" id="1.10.290.10:FF:000001">
    <property type="entry name" value="DNA topoisomerase"/>
    <property type="match status" value="1"/>
</dbReference>
<dbReference type="InterPro" id="IPR006171">
    <property type="entry name" value="TOPRIM_dom"/>
</dbReference>
<dbReference type="InterPro" id="IPR023405">
    <property type="entry name" value="Topo_IA_core_domain"/>
</dbReference>
<feature type="compositionally biased region" description="Basic residues" evidence="14">
    <location>
        <begin position="979"/>
        <end position="990"/>
    </location>
</feature>
<evidence type="ECO:0000256" key="8">
    <source>
        <dbReference type="ARBA" id="ARBA00023029"/>
    </source>
</evidence>
<evidence type="ECO:0000259" key="18">
    <source>
        <dbReference type="PROSITE" id="PS52039"/>
    </source>
</evidence>
<evidence type="ECO:0000256" key="4">
    <source>
        <dbReference type="ARBA" id="ARBA00022664"/>
    </source>
</evidence>
<dbReference type="Pfam" id="PF01131">
    <property type="entry name" value="Topoisom_bac"/>
    <property type="match status" value="1"/>
</dbReference>
<dbReference type="SMART" id="SM00493">
    <property type="entry name" value="TOPRIM"/>
    <property type="match status" value="1"/>
</dbReference>
<dbReference type="STRING" id="180088.A0A1J8QGM7"/>
<dbReference type="Gene3D" id="3.40.50.140">
    <property type="match status" value="1"/>
</dbReference>
<dbReference type="InterPro" id="IPR013826">
    <property type="entry name" value="Topo_IA_cen_sub3"/>
</dbReference>
<feature type="compositionally biased region" description="Gly residues" evidence="14">
    <location>
        <begin position="656"/>
        <end position="668"/>
    </location>
</feature>
<dbReference type="InterPro" id="IPR023406">
    <property type="entry name" value="Topo_IA_AS"/>
</dbReference>
<dbReference type="OrthoDB" id="430051at2759"/>
<dbReference type="GO" id="GO:0003917">
    <property type="term" value="F:DNA topoisomerase type I (single strand cut, ATP-independent) activity"/>
    <property type="evidence" value="ECO:0007669"/>
    <property type="project" value="UniProtKB-EC"/>
</dbReference>
<dbReference type="SUPFAM" id="SSF56712">
    <property type="entry name" value="Prokaryotic type I DNA topoisomerase"/>
    <property type="match status" value="1"/>
</dbReference>
<dbReference type="GO" id="GO:0006397">
    <property type="term" value="P:mRNA processing"/>
    <property type="evidence" value="ECO:0007669"/>
    <property type="project" value="UniProtKB-KW"/>
</dbReference>
<dbReference type="InterPro" id="IPR003602">
    <property type="entry name" value="Topo_IA_DNA-bd_dom"/>
</dbReference>
<feature type="compositionally biased region" description="Gly residues" evidence="14">
    <location>
        <begin position="614"/>
        <end position="638"/>
    </location>
</feature>
<keyword evidence="13" id="KW-0175">Coiled coil</keyword>
<dbReference type="FunFam" id="3.40.50.140:FF:000005">
    <property type="entry name" value="DNA topoisomerase"/>
    <property type="match status" value="1"/>
</dbReference>
<evidence type="ECO:0000256" key="2">
    <source>
        <dbReference type="ARBA" id="ARBA00009446"/>
    </source>
</evidence>
<keyword evidence="9 12" id="KW-0238">DNA-binding</keyword>
<dbReference type="Pfam" id="PF00098">
    <property type="entry name" value="zf-CCHC"/>
    <property type="match status" value="2"/>
</dbReference>
<dbReference type="EMBL" id="LVVM01000732">
    <property type="protein sequence ID" value="OJA20077.1"/>
    <property type="molecule type" value="Genomic_DNA"/>
</dbReference>
<keyword evidence="5" id="KW-0479">Metal-binding</keyword>
<dbReference type="InterPro" id="IPR001878">
    <property type="entry name" value="Znf_CCHC"/>
</dbReference>
<dbReference type="PANTHER" id="PTHR11390">
    <property type="entry name" value="PROKARYOTIC DNA TOPOISOMERASE"/>
    <property type="match status" value="1"/>
</dbReference>
<feature type="domain" description="CCHC-type" evidence="15">
    <location>
        <begin position="936"/>
        <end position="951"/>
    </location>
</feature>
<proteinExistence type="inferred from homology"/>
<dbReference type="PROSITE" id="PS52039">
    <property type="entry name" value="TOPO_IA_2"/>
    <property type="match status" value="1"/>
</dbReference>
<feature type="compositionally biased region" description="Polar residues" evidence="14">
    <location>
        <begin position="887"/>
        <end position="896"/>
    </location>
</feature>
<accession>A0A1J8QGM7</accession>
<dbReference type="Gene3D" id="4.10.60.10">
    <property type="entry name" value="Zinc finger, CCHC-type"/>
    <property type="match status" value="2"/>
</dbReference>
<dbReference type="PROSITE" id="PS51999">
    <property type="entry name" value="ZF_GRF"/>
    <property type="match status" value="2"/>
</dbReference>
<feature type="compositionally biased region" description="Low complexity" evidence="14">
    <location>
        <begin position="917"/>
        <end position="931"/>
    </location>
</feature>
<keyword evidence="10 12" id="KW-0413">Isomerase</keyword>
<evidence type="ECO:0000256" key="9">
    <source>
        <dbReference type="ARBA" id="ARBA00023125"/>
    </source>
</evidence>
<dbReference type="EC" id="5.6.2.1" evidence="3 12"/>
<comment type="similarity">
    <text evidence="2 12">Belongs to the type IA topoisomerase family.</text>
</comment>
<feature type="domain" description="GRF-type" evidence="17">
    <location>
        <begin position="827"/>
        <end position="870"/>
    </location>
</feature>
<feature type="domain" description="Topo IA-type catalytic" evidence="18">
    <location>
        <begin position="162"/>
        <end position="588"/>
    </location>
</feature>
<dbReference type="Proteomes" id="UP000183567">
    <property type="component" value="Unassembled WGS sequence"/>
</dbReference>
<feature type="compositionally biased region" description="Low complexity" evidence="14">
    <location>
        <begin position="669"/>
        <end position="686"/>
    </location>
</feature>
<evidence type="ECO:0000256" key="10">
    <source>
        <dbReference type="ARBA" id="ARBA00023235"/>
    </source>
</evidence>
<evidence type="ECO:0000256" key="3">
    <source>
        <dbReference type="ARBA" id="ARBA00012891"/>
    </source>
</evidence>
<dbReference type="InterPro" id="IPR003601">
    <property type="entry name" value="Topo_IA_2"/>
</dbReference>
<dbReference type="InterPro" id="IPR010666">
    <property type="entry name" value="Znf_GRF"/>
</dbReference>
<feature type="compositionally biased region" description="Polar residues" evidence="14">
    <location>
        <begin position="706"/>
        <end position="754"/>
    </location>
</feature>
<feature type="domain" description="CCHC-type" evidence="15">
    <location>
        <begin position="898"/>
        <end position="914"/>
    </location>
</feature>
<keyword evidence="8 12" id="KW-0799">Topoisomerase</keyword>
<dbReference type="PROSITE" id="PS00396">
    <property type="entry name" value="TOPO_IA_1"/>
    <property type="match status" value="1"/>
</dbReference>
<dbReference type="GO" id="GO:0006265">
    <property type="term" value="P:DNA topological change"/>
    <property type="evidence" value="ECO:0007669"/>
    <property type="project" value="InterPro"/>
</dbReference>
<evidence type="ECO:0000256" key="5">
    <source>
        <dbReference type="ARBA" id="ARBA00022723"/>
    </source>
</evidence>
<evidence type="ECO:0000256" key="11">
    <source>
        <dbReference type="PROSITE-ProRule" id="PRU00047"/>
    </source>
</evidence>
<comment type="catalytic activity">
    <reaction evidence="1 12">
        <text>ATP-independent breakage of single-stranded DNA, followed by passage and rejoining.</text>
        <dbReference type="EC" id="5.6.2.1"/>
    </reaction>
</comment>
<dbReference type="GO" id="GO:0006310">
    <property type="term" value="P:DNA recombination"/>
    <property type="evidence" value="ECO:0007669"/>
    <property type="project" value="TreeGrafter"/>
</dbReference>
<feature type="region of interest" description="Disordered" evidence="14">
    <location>
        <begin position="910"/>
        <end position="931"/>
    </location>
</feature>
<keyword evidence="7" id="KW-0862">Zinc</keyword>
<dbReference type="GO" id="GO:0003677">
    <property type="term" value="F:DNA binding"/>
    <property type="evidence" value="ECO:0007669"/>
    <property type="project" value="UniProtKB-KW"/>
</dbReference>
<keyword evidence="20" id="KW-1185">Reference proteome</keyword>
<dbReference type="PROSITE" id="PS50158">
    <property type="entry name" value="ZF_CCHC"/>
    <property type="match status" value="2"/>
</dbReference>
<dbReference type="Gene3D" id="1.10.460.10">
    <property type="entry name" value="Topoisomerase I, domain 2"/>
    <property type="match status" value="1"/>
</dbReference>
<evidence type="ECO:0000259" key="15">
    <source>
        <dbReference type="PROSITE" id="PS50158"/>
    </source>
</evidence>
<dbReference type="InterPro" id="IPR000380">
    <property type="entry name" value="Topo_IA"/>
</dbReference>
<feature type="domain" description="Toprim" evidence="16">
    <location>
        <begin position="2"/>
        <end position="144"/>
    </location>
</feature>
<dbReference type="InterPro" id="IPR013825">
    <property type="entry name" value="Topo_IA_cen_sub2"/>
</dbReference>
<dbReference type="SMART" id="SM00343">
    <property type="entry name" value="ZnF_C2HC"/>
    <property type="match status" value="2"/>
</dbReference>
<dbReference type="InterPro" id="IPR036875">
    <property type="entry name" value="Znf_CCHC_sf"/>
</dbReference>
<dbReference type="Pfam" id="PF06839">
    <property type="entry name" value="Zn_ribbon_GRF"/>
    <property type="match status" value="2"/>
</dbReference>
<gene>
    <name evidence="19" type="ORF">AZE42_02477</name>
</gene>
<dbReference type="Pfam" id="PF01751">
    <property type="entry name" value="Toprim"/>
    <property type="match status" value="1"/>
</dbReference>
<feature type="coiled-coil region" evidence="13">
    <location>
        <begin position="567"/>
        <end position="594"/>
    </location>
</feature>
<dbReference type="PANTHER" id="PTHR11390:SF21">
    <property type="entry name" value="DNA TOPOISOMERASE 3-ALPHA"/>
    <property type="match status" value="1"/>
</dbReference>
<comment type="function">
    <text evidence="12">Introduces a single-strand break via transesterification at a target site in duplex DNA. Releases the supercoiling and torsional tension of DNA introduced during the DNA replication and transcription by transiently cleaving and rejoining one strand of the DNA duplex. The scissile phosphodiester is attacked by the catalytic tyrosine of the enzyme, resulting in the formation of a DNA-(5'-phosphotyrosyl)-enzyme intermediate and the expulsion of a 3'-OH DNA strand.</text>
</comment>
<keyword evidence="6 11" id="KW-0863">Zinc-finger</keyword>
<dbReference type="InterPro" id="IPR013824">
    <property type="entry name" value="Topo_IA_cen_sub1"/>
</dbReference>
<dbReference type="SMART" id="SM00437">
    <property type="entry name" value="TOP1Ac"/>
    <property type="match status" value="1"/>
</dbReference>
<dbReference type="InterPro" id="IPR034144">
    <property type="entry name" value="TOPRIM_TopoIII"/>
</dbReference>
<comment type="caution">
    <text evidence="19">The sequence shown here is derived from an EMBL/GenBank/DDBJ whole genome shotgun (WGS) entry which is preliminary data.</text>
</comment>
<feature type="region of interest" description="Disordered" evidence="14">
    <location>
        <begin position="864"/>
        <end position="898"/>
    </location>
</feature>
<evidence type="ECO:0000259" key="17">
    <source>
        <dbReference type="PROSITE" id="PS51999"/>
    </source>
</evidence>
<organism evidence="19 20">
    <name type="scientific">Rhizopogon vesiculosus</name>
    <dbReference type="NCBI Taxonomy" id="180088"/>
    <lineage>
        <taxon>Eukaryota</taxon>
        <taxon>Fungi</taxon>
        <taxon>Dikarya</taxon>
        <taxon>Basidiomycota</taxon>
        <taxon>Agaricomycotina</taxon>
        <taxon>Agaricomycetes</taxon>
        <taxon>Agaricomycetidae</taxon>
        <taxon>Boletales</taxon>
        <taxon>Suillineae</taxon>
        <taxon>Rhizopogonaceae</taxon>
        <taxon>Rhizopogon</taxon>
    </lineage>
</organism>
<dbReference type="Gene3D" id="2.70.20.10">
    <property type="entry name" value="Topoisomerase I, domain 3"/>
    <property type="match status" value="1"/>
</dbReference>
<name>A0A1J8QGM7_9AGAM</name>
<reference evidence="19 20" key="1">
    <citation type="submission" date="2016-03" db="EMBL/GenBank/DDBJ databases">
        <title>Comparative genomics of the ectomycorrhizal sister species Rhizopogon vinicolor and Rhizopogon vesiculosus (Basidiomycota: Boletales) reveals a divergence of the mating type B locus.</title>
        <authorList>
            <person name="Mujic A.B."/>
            <person name="Kuo A."/>
            <person name="Tritt A."/>
            <person name="Lipzen A."/>
            <person name="Chen C."/>
            <person name="Johnson J."/>
            <person name="Sharma A."/>
            <person name="Barry K."/>
            <person name="Grigoriev I.V."/>
            <person name="Spatafora J.W."/>
        </authorList>
    </citation>
    <scope>NUCLEOTIDE SEQUENCE [LARGE SCALE GENOMIC DNA]</scope>
    <source>
        <strain evidence="19 20">AM-OR11-056</strain>
    </source>
</reference>
<dbReference type="GO" id="GO:0031422">
    <property type="term" value="C:RecQ family helicase-topoisomerase III complex"/>
    <property type="evidence" value="ECO:0007669"/>
    <property type="project" value="TreeGrafter"/>
</dbReference>
<feature type="region of interest" description="Disordered" evidence="14">
    <location>
        <begin position="610"/>
        <end position="761"/>
    </location>
</feature>
<evidence type="ECO:0000256" key="7">
    <source>
        <dbReference type="ARBA" id="ARBA00022833"/>
    </source>
</evidence>
<evidence type="ECO:0000313" key="20">
    <source>
        <dbReference type="Proteomes" id="UP000183567"/>
    </source>
</evidence>
<dbReference type="PROSITE" id="PS50880">
    <property type="entry name" value="TOPRIM"/>
    <property type="match status" value="1"/>
</dbReference>
<dbReference type="GO" id="GO:0005634">
    <property type="term" value="C:nucleus"/>
    <property type="evidence" value="ECO:0007669"/>
    <property type="project" value="TreeGrafter"/>
</dbReference>
<evidence type="ECO:0000259" key="16">
    <source>
        <dbReference type="PROSITE" id="PS50880"/>
    </source>
</evidence>
<dbReference type="AlphaFoldDB" id="A0A1J8QGM7"/>
<dbReference type="SUPFAM" id="SSF57756">
    <property type="entry name" value="Retrovirus zinc finger-like domains"/>
    <property type="match status" value="1"/>
</dbReference>
<dbReference type="PRINTS" id="PR00417">
    <property type="entry name" value="PRTPISMRASEI"/>
</dbReference>
<dbReference type="CDD" id="cd00186">
    <property type="entry name" value="TOP1Ac"/>
    <property type="match status" value="1"/>
</dbReference>
<dbReference type="Gene3D" id="1.10.290.10">
    <property type="entry name" value="Topoisomerase I, domain 4"/>
    <property type="match status" value="1"/>
</dbReference>
<dbReference type="GO" id="GO:0006281">
    <property type="term" value="P:DNA repair"/>
    <property type="evidence" value="ECO:0007669"/>
    <property type="project" value="TreeGrafter"/>
</dbReference>
<dbReference type="SMART" id="SM00436">
    <property type="entry name" value="TOP1Bc"/>
    <property type="match status" value="1"/>
</dbReference>
<feature type="compositionally biased region" description="Low complexity" evidence="14">
    <location>
        <begin position="964"/>
        <end position="977"/>
    </location>
</feature>
<feature type="compositionally biased region" description="Low complexity" evidence="14">
    <location>
        <begin position="875"/>
        <end position="886"/>
    </location>
</feature>
<evidence type="ECO:0000256" key="1">
    <source>
        <dbReference type="ARBA" id="ARBA00000213"/>
    </source>
</evidence>
<evidence type="ECO:0000256" key="14">
    <source>
        <dbReference type="SAM" id="MobiDB-lite"/>
    </source>
</evidence>
<evidence type="ECO:0000256" key="6">
    <source>
        <dbReference type="ARBA" id="ARBA00022771"/>
    </source>
</evidence>
<evidence type="ECO:0000256" key="12">
    <source>
        <dbReference type="RuleBase" id="RU362092"/>
    </source>
</evidence>
<keyword evidence="4" id="KW-0507">mRNA processing</keyword>
<feature type="region of interest" description="Disordered" evidence="14">
    <location>
        <begin position="947"/>
        <end position="1003"/>
    </location>
</feature>
<evidence type="ECO:0000313" key="19">
    <source>
        <dbReference type="EMBL" id="OJA20077.1"/>
    </source>
</evidence>
<protein>
    <recommendedName>
        <fullName evidence="3 12">DNA topoisomerase</fullName>
        <ecNumber evidence="3 12">5.6.2.1</ecNumber>
    </recommendedName>
</protein>
<dbReference type="InterPro" id="IPR013497">
    <property type="entry name" value="Topo_IA_cen"/>
</dbReference>
<dbReference type="GO" id="GO:0008270">
    <property type="term" value="F:zinc ion binding"/>
    <property type="evidence" value="ECO:0007669"/>
    <property type="project" value="UniProtKB-KW"/>
</dbReference>
<evidence type="ECO:0000256" key="13">
    <source>
        <dbReference type="SAM" id="Coils"/>
    </source>
</evidence>
<sequence length="1003" mass="109213">MRVLCVAEKPSIARSISTILSGGRLETRATSNRFIKNFDFDYPQTNSHFTVTAVSGHLLAHDFPDQYRQWNSCDPITLFDAPIHSAVPADSKSIERNLLTEARTADTLMIWTDCDREGENIGSEIVKVCKKSRPHIVVKRARFSAIIPQQIHRAAQHPVELDMAQAHAVEARIFLDLRIGAAFTRMQTLTLQTRLAQFREKREVVSYGPCQFPTLGFVVQRYNQVKSFVPEDFWYIHLSLDRDEKKVEFNWKRGHLFEHDVVAEIYEEILESPTATVVNVTQKDVKKYKPLPLTTVELQKAGSRLLKLAPKKVLDIAEKLYQQGFLSYPRTETDQYDPQFNFMTLIEKQAVNPAWGGFATGLQEGNFNTPRRGKNNDKAHPPIHPTAHAGNLAGDEKKVYEFITRRFLASCSKDAEGKETVVQVDYGGEEFNATGLIVLQRNYLEVYPYDKWAGKEIPNFEEGEEFVPTVCELKDGQTSSPSLLTEADLVTLMDKNGIGTDATIAQHIQTIIDREYVIERMDGATKHLMPSTLGIGLIEGYNEIGFERSLSKPQLRRETERSMVRVCEGAKSKAEMLTESIEQYREMYVLAKREFDKVVTSVRRYIERNPVANQGGGGGGGGNGGGGGGGGRGTGRNAGRGNNDNDDNNGGPPPGGAGRGRGRGGGRGASAPASRGRGRGARPAPSDDIDDFDGVMPPPHPAPPSRSRTYNGTSKPSAPVSRATSSGIKPLSSRVNSLSTAPRPNPLPSSSTTPECECGVPSQRQKVTQKSAREGEEFYACGAGGGCQFFQWCENGPSNLSANPLPLVPAKRTLASEPSVDSTARQCQCREDAARRTVGKEGPNKGRIFWGCLKRKDDGGCGFFEWDDEPKKPQSAAAPRPMSSRSGTQNAPTSASGKCFKCDQEGHWASACPNGEVASRSKVSSKAGGSASGDVCFKCGQPGHWTSACPDNGGPGPSKRAKSTSRSARSSSNTSSRGRGGKKGGKRVAVKTKGGTFGAPDDL</sequence>
<feature type="domain" description="GRF-type" evidence="17">
    <location>
        <begin position="756"/>
        <end position="796"/>
    </location>
</feature>